<organism evidence="1 2">
    <name type="scientific">Demequina litorisediminis</name>
    <dbReference type="NCBI Taxonomy" id="1849022"/>
    <lineage>
        <taxon>Bacteria</taxon>
        <taxon>Bacillati</taxon>
        <taxon>Actinomycetota</taxon>
        <taxon>Actinomycetes</taxon>
        <taxon>Micrococcales</taxon>
        <taxon>Demequinaceae</taxon>
        <taxon>Demequina</taxon>
    </lineage>
</organism>
<dbReference type="Proteomes" id="UP001157125">
    <property type="component" value="Unassembled WGS sequence"/>
</dbReference>
<name>A0ABQ6ICH5_9MICO</name>
<dbReference type="EMBL" id="BSUN01000001">
    <property type="protein sequence ID" value="GMA35543.1"/>
    <property type="molecule type" value="Genomic_DNA"/>
</dbReference>
<protein>
    <submittedName>
        <fullName evidence="1">Uncharacterized protein</fullName>
    </submittedName>
</protein>
<proteinExistence type="predicted"/>
<accession>A0ABQ6ICH5</accession>
<evidence type="ECO:0000313" key="1">
    <source>
        <dbReference type="EMBL" id="GMA35543.1"/>
    </source>
</evidence>
<reference evidence="2" key="1">
    <citation type="journal article" date="2019" name="Int. J. Syst. Evol. Microbiol.">
        <title>The Global Catalogue of Microorganisms (GCM) 10K type strain sequencing project: providing services to taxonomists for standard genome sequencing and annotation.</title>
        <authorList>
            <consortium name="The Broad Institute Genomics Platform"/>
            <consortium name="The Broad Institute Genome Sequencing Center for Infectious Disease"/>
            <person name="Wu L."/>
            <person name="Ma J."/>
        </authorList>
    </citation>
    <scope>NUCLEOTIDE SEQUENCE [LARGE SCALE GENOMIC DNA]</scope>
    <source>
        <strain evidence="2">NBRC 112299</strain>
    </source>
</reference>
<keyword evidence="2" id="KW-1185">Reference proteome</keyword>
<evidence type="ECO:0000313" key="2">
    <source>
        <dbReference type="Proteomes" id="UP001157125"/>
    </source>
</evidence>
<comment type="caution">
    <text evidence="1">The sequence shown here is derived from an EMBL/GenBank/DDBJ whole genome shotgun (WGS) entry which is preliminary data.</text>
</comment>
<sequence length="125" mass="12995">MGLKTREGGAVALTLAQDGDPREAGLRALEHDALQERGVAVHRHRPLVVVIGLVQRVSIAEATQGCGGGGGHGSSVAWPGDIDTMSVRWWGSGVTNGGPGDGARLPILTAGLANRDLTRISWRTL</sequence>
<gene>
    <name evidence="1" type="ORF">GCM10025876_17470</name>
</gene>